<keyword evidence="7" id="KW-1185">Reference proteome</keyword>
<dbReference type="Proteomes" id="UP000543556">
    <property type="component" value="Unassembled WGS sequence"/>
</dbReference>
<feature type="transmembrane region" description="Helical" evidence="5">
    <location>
        <begin position="93"/>
        <end position="113"/>
    </location>
</feature>
<organism evidence="6 7">
    <name type="scientific">Arthrobacter wenxiniae</name>
    <dbReference type="NCBI Taxonomy" id="2713570"/>
    <lineage>
        <taxon>Bacteria</taxon>
        <taxon>Bacillati</taxon>
        <taxon>Actinomycetota</taxon>
        <taxon>Actinomycetes</taxon>
        <taxon>Micrococcales</taxon>
        <taxon>Micrococcaceae</taxon>
        <taxon>Arthrobacter</taxon>
    </lineage>
</organism>
<keyword evidence="3 5" id="KW-1133">Transmembrane helix</keyword>
<feature type="transmembrane region" description="Helical" evidence="5">
    <location>
        <begin position="223"/>
        <end position="242"/>
    </location>
</feature>
<gene>
    <name evidence="6" type="ORF">G6034_03225</name>
</gene>
<comment type="subcellular location">
    <subcellularLocation>
        <location evidence="5">Cell membrane</location>
        <topology evidence="5">Multi-pass membrane protein</topology>
    </subcellularLocation>
    <subcellularLocation>
        <location evidence="1">Membrane</location>
        <topology evidence="1">Multi-pass membrane protein</topology>
    </subcellularLocation>
</comment>
<dbReference type="GO" id="GO:0005886">
    <property type="term" value="C:plasma membrane"/>
    <property type="evidence" value="ECO:0007669"/>
    <property type="project" value="UniProtKB-SubCell"/>
</dbReference>
<keyword evidence="5" id="KW-1003">Cell membrane</keyword>
<feature type="transmembrane region" description="Helical" evidence="5">
    <location>
        <begin position="125"/>
        <end position="152"/>
    </location>
</feature>
<dbReference type="RefSeq" id="WP_176633675.1">
    <property type="nucleotide sequence ID" value="NZ_JAAMFM010000003.1"/>
</dbReference>
<comment type="similarity">
    <text evidence="5">Belongs to the 4-toluene sulfonate uptake permease (TSUP) (TC 2.A.102) family.</text>
</comment>
<sequence length="245" mass="24454">MLIALLLLAILVGASLQRLTGMGFALVSAPFMVLLLGPVSGVVTANICGATASALILGRVVADIEWRKFAGLALAALVGVIPGALLLKVAPAAWLDVGIGALIIAGLSITLFARPRPGDPGAGTMFAAGAASGGMSVLAGVGGPAMSVYAVATRWGQKGFAATMQPYFMVTSLASISAKAVTNPASFPDLPAWAWIAVCLAMVLGLVAGEWAAKHVTHDAGRLLVVILAFAGGAAAMVRGAAALL</sequence>
<keyword evidence="2 5" id="KW-0812">Transmembrane</keyword>
<proteinExistence type="inferred from homology"/>
<accession>A0A7Y7IEE1</accession>
<evidence type="ECO:0000256" key="2">
    <source>
        <dbReference type="ARBA" id="ARBA00022692"/>
    </source>
</evidence>
<name>A0A7Y7IEE1_9MICC</name>
<feature type="transmembrane region" description="Helical" evidence="5">
    <location>
        <begin position="32"/>
        <end position="57"/>
    </location>
</feature>
<evidence type="ECO:0000313" key="6">
    <source>
        <dbReference type="EMBL" id="NVM93936.1"/>
    </source>
</evidence>
<evidence type="ECO:0000256" key="3">
    <source>
        <dbReference type="ARBA" id="ARBA00022989"/>
    </source>
</evidence>
<dbReference type="Pfam" id="PF01925">
    <property type="entry name" value="TauE"/>
    <property type="match status" value="1"/>
</dbReference>
<evidence type="ECO:0000256" key="5">
    <source>
        <dbReference type="RuleBase" id="RU363041"/>
    </source>
</evidence>
<feature type="transmembrane region" description="Helical" evidence="5">
    <location>
        <begin position="192"/>
        <end position="211"/>
    </location>
</feature>
<evidence type="ECO:0000256" key="4">
    <source>
        <dbReference type="ARBA" id="ARBA00023136"/>
    </source>
</evidence>
<reference evidence="6 7" key="1">
    <citation type="submission" date="2020-02" db="EMBL/GenBank/DDBJ databases">
        <title>Genome sequence of strain AETb3-4.</title>
        <authorList>
            <person name="Gao J."/>
            <person name="Zhang X."/>
        </authorList>
    </citation>
    <scope>NUCLEOTIDE SEQUENCE [LARGE SCALE GENOMIC DNA]</scope>
    <source>
        <strain evidence="6 7">AETb3-4</strain>
    </source>
</reference>
<keyword evidence="4 5" id="KW-0472">Membrane</keyword>
<evidence type="ECO:0000256" key="1">
    <source>
        <dbReference type="ARBA" id="ARBA00004141"/>
    </source>
</evidence>
<protein>
    <recommendedName>
        <fullName evidence="5">Probable membrane transporter protein</fullName>
    </recommendedName>
</protein>
<comment type="caution">
    <text evidence="6">The sequence shown here is derived from an EMBL/GenBank/DDBJ whole genome shotgun (WGS) entry which is preliminary data.</text>
</comment>
<feature type="transmembrane region" description="Helical" evidence="5">
    <location>
        <begin position="69"/>
        <end position="87"/>
    </location>
</feature>
<dbReference type="InterPro" id="IPR002781">
    <property type="entry name" value="TM_pro_TauE-like"/>
</dbReference>
<evidence type="ECO:0000313" key="7">
    <source>
        <dbReference type="Proteomes" id="UP000543556"/>
    </source>
</evidence>
<dbReference type="EMBL" id="JAAMFM010000003">
    <property type="protein sequence ID" value="NVM93936.1"/>
    <property type="molecule type" value="Genomic_DNA"/>
</dbReference>
<dbReference type="AlphaFoldDB" id="A0A7Y7IEE1"/>